<gene>
    <name evidence="1" type="ORF">DI536_17055</name>
</gene>
<evidence type="ECO:0000313" key="1">
    <source>
        <dbReference type="EMBL" id="PZR12028.1"/>
    </source>
</evidence>
<dbReference type="Proteomes" id="UP000249061">
    <property type="component" value="Unassembled WGS sequence"/>
</dbReference>
<reference evidence="1 2" key="1">
    <citation type="submission" date="2017-08" db="EMBL/GenBank/DDBJ databases">
        <title>Infants hospitalized years apart are colonized by the same room-sourced microbial strains.</title>
        <authorList>
            <person name="Brooks B."/>
            <person name="Olm M.R."/>
            <person name="Firek B.A."/>
            <person name="Baker R."/>
            <person name="Thomas B.C."/>
            <person name="Morowitz M.J."/>
            <person name="Banfield J.F."/>
        </authorList>
    </citation>
    <scope>NUCLEOTIDE SEQUENCE [LARGE SCALE GENOMIC DNA]</scope>
    <source>
        <strain evidence="1">S2_003_000_R2_14</strain>
    </source>
</reference>
<name>A0A2W5USA2_9BACT</name>
<evidence type="ECO:0000313" key="2">
    <source>
        <dbReference type="Proteomes" id="UP000249061"/>
    </source>
</evidence>
<evidence type="ECO:0008006" key="3">
    <source>
        <dbReference type="Google" id="ProtNLM"/>
    </source>
</evidence>
<dbReference type="PROSITE" id="PS51257">
    <property type="entry name" value="PROKAR_LIPOPROTEIN"/>
    <property type="match status" value="1"/>
</dbReference>
<accession>A0A2W5USA2</accession>
<dbReference type="EMBL" id="QFQP01000013">
    <property type="protein sequence ID" value="PZR12028.1"/>
    <property type="molecule type" value="Genomic_DNA"/>
</dbReference>
<comment type="caution">
    <text evidence="1">The sequence shown here is derived from an EMBL/GenBank/DDBJ whole genome shotgun (WGS) entry which is preliminary data.</text>
</comment>
<organism evidence="1 2">
    <name type="scientific">Archangium gephyra</name>
    <dbReference type="NCBI Taxonomy" id="48"/>
    <lineage>
        <taxon>Bacteria</taxon>
        <taxon>Pseudomonadati</taxon>
        <taxon>Myxococcota</taxon>
        <taxon>Myxococcia</taxon>
        <taxon>Myxococcales</taxon>
        <taxon>Cystobacterineae</taxon>
        <taxon>Archangiaceae</taxon>
        <taxon>Archangium</taxon>
    </lineage>
</organism>
<proteinExistence type="predicted"/>
<protein>
    <recommendedName>
        <fullName evidence="3">Lipoprotein</fullName>
    </recommendedName>
</protein>
<dbReference type="AlphaFoldDB" id="A0A2W5USA2"/>
<sequence length="299" mass="32815">MKRTQVTALCVALLLGAGCRGLHEASIRQRVPAQRFFARDVAVPLHVIDTKLMAIRYDPRRPWCELCTMRFVVTSPVDREYCLSSREAVSCFRARATSATSVHFEAIDGTPSSQVVRALWLALEPERARPATELTDDEVEIIAEDEEENFPPKWSMTAGARVGSVISFDPPTFTFGGSIGFRRWASPFLIAGATLDAENALQGSRNFGVIGVNGRVELTLWEEDNEHWWNLPRVSFFMGAGPLVGIGQSAALGGRAVAGVQLTRLGSFPTPFFFEFGYQALDLDKLTSSGLRVALGLGF</sequence>